<evidence type="ECO:0000259" key="1">
    <source>
        <dbReference type="PROSITE" id="PS51186"/>
    </source>
</evidence>
<feature type="domain" description="N-acetyltransferase" evidence="1">
    <location>
        <begin position="164"/>
        <end position="307"/>
    </location>
</feature>
<dbReference type="Gene3D" id="3.40.630.30">
    <property type="match status" value="1"/>
</dbReference>
<dbReference type="InterPro" id="IPR000182">
    <property type="entry name" value="GNAT_dom"/>
</dbReference>
<dbReference type="SUPFAM" id="SSF55729">
    <property type="entry name" value="Acyl-CoA N-acyltransferases (Nat)"/>
    <property type="match status" value="1"/>
</dbReference>
<dbReference type="CDD" id="cd04301">
    <property type="entry name" value="NAT_SF"/>
    <property type="match status" value="1"/>
</dbReference>
<proteinExistence type="predicted"/>
<evidence type="ECO:0000313" key="3">
    <source>
        <dbReference type="Proteomes" id="UP000465601"/>
    </source>
</evidence>
<dbReference type="InterPro" id="IPR016181">
    <property type="entry name" value="Acyl_CoA_acyltransferase"/>
</dbReference>
<dbReference type="GO" id="GO:0016747">
    <property type="term" value="F:acyltransferase activity, transferring groups other than amino-acyl groups"/>
    <property type="evidence" value="ECO:0007669"/>
    <property type="project" value="InterPro"/>
</dbReference>
<organism evidence="2 3">
    <name type="scientific">Alkaliphilus serpentinus</name>
    <dbReference type="NCBI Taxonomy" id="1482731"/>
    <lineage>
        <taxon>Bacteria</taxon>
        <taxon>Bacillati</taxon>
        <taxon>Bacillota</taxon>
        <taxon>Clostridia</taxon>
        <taxon>Peptostreptococcales</taxon>
        <taxon>Natronincolaceae</taxon>
        <taxon>Alkaliphilus</taxon>
    </lineage>
</organism>
<evidence type="ECO:0000313" key="2">
    <source>
        <dbReference type="EMBL" id="KAB3525659.1"/>
    </source>
</evidence>
<protein>
    <submittedName>
        <fullName evidence="2">GNAT family N-acetyltransferase</fullName>
    </submittedName>
</protein>
<comment type="caution">
    <text evidence="2">The sequence shown here is derived from an EMBL/GenBank/DDBJ whole genome shotgun (WGS) entry which is preliminary data.</text>
</comment>
<accession>A0A833M5Y4</accession>
<dbReference type="Proteomes" id="UP000465601">
    <property type="component" value="Unassembled WGS sequence"/>
</dbReference>
<dbReference type="PROSITE" id="PS51186">
    <property type="entry name" value="GNAT"/>
    <property type="match status" value="1"/>
</dbReference>
<keyword evidence="3" id="KW-1185">Reference proteome</keyword>
<dbReference type="RefSeq" id="WP_151867146.1">
    <property type="nucleotide sequence ID" value="NZ_WBZB01000062.1"/>
</dbReference>
<keyword evidence="2" id="KW-0808">Transferase</keyword>
<reference evidence="2 3" key="1">
    <citation type="submission" date="2019-10" db="EMBL/GenBank/DDBJ databases">
        <title>Alkaliphilus serpentinus sp. nov. and Alkaliphilus pronyensis sp. nov., two novel anaerobic alkaliphilic species isolated from the serpentinized-hosted hydrothermal field of the Prony Bay (New Caledonia).</title>
        <authorList>
            <person name="Postec A."/>
        </authorList>
    </citation>
    <scope>NUCLEOTIDE SEQUENCE [LARGE SCALE GENOMIC DNA]</scope>
    <source>
        <strain evidence="2 3">LacT</strain>
    </source>
</reference>
<dbReference type="Pfam" id="PF00583">
    <property type="entry name" value="Acetyltransf_1"/>
    <property type="match status" value="1"/>
</dbReference>
<dbReference type="OrthoDB" id="62792at2"/>
<dbReference type="AlphaFoldDB" id="A0A833M5Y4"/>
<gene>
    <name evidence="2" type="ORF">F8153_14900</name>
</gene>
<name>A0A833M5Y4_9FIRM</name>
<sequence>MGIVLRKYNREKDYQRVNDFLNETYIGEGKYLNWLQPRWEYMHFHPMQDESNLNRIGIWEDTGKIVAVVNYEMRLGEAFFHVDPDYTHLKEEMFEYAEANLLGQSGKYPDKKYLSANINDFDKELEEIAESKGYKKTETDKPWCVVTWMPIPNPFPEIKLPEGFRLQSLADDNDLHKVDRVLWRGFNHTGEPPANGIEDRKLMQSAPNFRKDLNIVVVAPNGDFVSYAGIWFEETHKYAYVEPVATDPDYRRMGLGKAAVLEAVRRCGELGATVAYVESTLPIYLSCGFKRIFGRYPWVKYFDKQQKHT</sequence>
<dbReference type="EMBL" id="WBZB01000062">
    <property type="protein sequence ID" value="KAB3525659.1"/>
    <property type="molecule type" value="Genomic_DNA"/>
</dbReference>